<feature type="compositionally biased region" description="Basic and acidic residues" evidence="1">
    <location>
        <begin position="115"/>
        <end position="127"/>
    </location>
</feature>
<feature type="non-terminal residue" evidence="2">
    <location>
        <position position="127"/>
    </location>
</feature>
<name>A0A6J4JLJ7_9PROT</name>
<feature type="region of interest" description="Disordered" evidence="1">
    <location>
        <begin position="1"/>
        <end position="127"/>
    </location>
</feature>
<protein>
    <submittedName>
        <fullName evidence="2">Uncharacterized protein</fullName>
    </submittedName>
</protein>
<feature type="compositionally biased region" description="Low complexity" evidence="1">
    <location>
        <begin position="102"/>
        <end position="114"/>
    </location>
</feature>
<feature type="compositionally biased region" description="Basic and acidic residues" evidence="1">
    <location>
        <begin position="49"/>
        <end position="58"/>
    </location>
</feature>
<dbReference type="AlphaFoldDB" id="A0A6J4JLJ7"/>
<proteinExistence type="predicted"/>
<dbReference type="EMBL" id="CADCTG010000297">
    <property type="protein sequence ID" value="CAA9281758.1"/>
    <property type="molecule type" value="Genomic_DNA"/>
</dbReference>
<feature type="compositionally biased region" description="Basic residues" evidence="1">
    <location>
        <begin position="75"/>
        <end position="96"/>
    </location>
</feature>
<feature type="compositionally biased region" description="Basic residues" evidence="1">
    <location>
        <begin position="1"/>
        <end position="11"/>
    </location>
</feature>
<gene>
    <name evidence="2" type="ORF">AVDCRST_MAG08-3859</name>
</gene>
<reference evidence="2" key="1">
    <citation type="submission" date="2020-02" db="EMBL/GenBank/DDBJ databases">
        <authorList>
            <person name="Meier V. D."/>
        </authorList>
    </citation>
    <scope>NUCLEOTIDE SEQUENCE</scope>
    <source>
        <strain evidence="2">AVDCRST_MAG08</strain>
    </source>
</reference>
<feature type="non-terminal residue" evidence="2">
    <location>
        <position position="1"/>
    </location>
</feature>
<sequence>GHQHPRGRGRGHGGFPALRSGTGGERRPRAGRAVLGQPAHHPLRHRREPARPRRDQLVPRRAPRGGTGARAGAHGGHRLRPRHGHGEHHLPPRRAPRPPEPDLGADAGRLAGGLRPREHDAGARRRL</sequence>
<evidence type="ECO:0000256" key="1">
    <source>
        <dbReference type="SAM" id="MobiDB-lite"/>
    </source>
</evidence>
<organism evidence="2">
    <name type="scientific">uncultured Acetobacteraceae bacterium</name>
    <dbReference type="NCBI Taxonomy" id="169975"/>
    <lineage>
        <taxon>Bacteria</taxon>
        <taxon>Pseudomonadati</taxon>
        <taxon>Pseudomonadota</taxon>
        <taxon>Alphaproteobacteria</taxon>
        <taxon>Acetobacterales</taxon>
        <taxon>Acetobacteraceae</taxon>
        <taxon>environmental samples</taxon>
    </lineage>
</organism>
<evidence type="ECO:0000313" key="2">
    <source>
        <dbReference type="EMBL" id="CAA9281758.1"/>
    </source>
</evidence>
<accession>A0A6J4JLJ7</accession>